<dbReference type="InterPro" id="IPR013320">
    <property type="entry name" value="ConA-like_dom_sf"/>
</dbReference>
<comment type="caution">
    <text evidence="13">The sequence shown here is derived from an EMBL/GenBank/DDBJ whole genome shotgun (WGS) entry which is preliminary data.</text>
</comment>
<dbReference type="CDD" id="cd00054">
    <property type="entry name" value="EGF_CA"/>
    <property type="match status" value="4"/>
</dbReference>
<evidence type="ECO:0000259" key="8">
    <source>
        <dbReference type="PROSITE" id="PS50026"/>
    </source>
</evidence>
<evidence type="ECO:0000259" key="11">
    <source>
        <dbReference type="PROSITE" id="PS50923"/>
    </source>
</evidence>
<dbReference type="PANTHER" id="PTHR18863">
    <property type="entry name" value="TSEC-2-RELATED"/>
    <property type="match status" value="1"/>
</dbReference>
<feature type="disulfide bond" evidence="5">
    <location>
        <begin position="347"/>
        <end position="390"/>
    </location>
</feature>
<evidence type="ECO:0000256" key="1">
    <source>
        <dbReference type="ARBA" id="ARBA00022536"/>
    </source>
</evidence>
<sequence length="2899" mass="328646">MHCCFIIVSVLITSASAAPEKINLETLNNYSEFLNFGEKKLKLKKESLENSIIKSKVDVLGELFKKNIDSFKNFGKLEVIFLIDGSSSVGESNFRSELKFVKKLLSDVTIDYNHTRVAIVTFSSSAVINIDEISEPRKENNKCFLLNKLLNKIDYSGGGTFTLGAFEVAKEIFQRSRNNSKKVLFLITDGFSNGGDPIPLANELKKKQVTIFTIGIQNGNYKELYELASSPGEFYNLKSGDYIPLGINSPCAGLCEDGDCCDKNALCTCGTTTGHYSCICQPGYYGSGFRNSCLPCPAGSYSEGPNLCLPCPDMHHTTKPPAHSIESCTCKTGYQPTEDNRCKILKCPKMSTPENGYIVKKRDCGNVLNSACGIRCEVGYTLVGSSIRLCQKNASWSGDKPSCQVKTCTKLIPPAYGSMICSHSDLGITYNDTEQNLPVDTVCTFKCQDGKTLIGSSQRTCLPLARWDGLKTSCKQIKCPKLPPVANGKIEPESCTIGKQSYGKSCKIICDPGFELEGPETKTCTSNHGLWDSKFESTICKDVVRPNITCPKNITANTQPGKKFGKVFWNHPQVVDNSDLEVSVWMKPSIKNIGGFKFQIGTTQVTYFAQDAFHNRAKCIFFVTIKDDEPPVFDDCVNPPIYLTNDKGADNITWDEPNVFDNSQNITVKRSHDFGFFPIGTTTVTYTATDGSQNQDFCFINITVEAAHCEALLDPIYGHSECSPHNDGMQCVITCQEGYAVPLAQPQESLEDSTTVSFMCHDSESIWYNQEGLMFPECSVTEIPNEIEQNGTIEVISSEIENCNNTEKLDDLENDIKITLQEISCEENCTVNTDATCTEDPDEEISNLIKRDVAFEEVPHSNTSRRRAKKRRINVKFQVKGKYVNHTQETESVSLGAHNISIHYDKPRFICPVGFVPRKNRCVQCPKGTFHNATRNRCVSCPFGSYNDHLGQTKCQSCPLHHSTRKVHSKKVEDCKEECPPGTHARKRSLRQTRRNHNVTVERATLRPHCRFCRVGYFQHEYGQLKCLPCPKGYTTTSPRSTSATQCIPTAEEICAKVPNICNTGKCVPINDFQYTCDCPDNYIGSHCEKKVGKCDSNPCLNQGVCKETGTNFVCVCPRGYSGALCQDVQDFCLLICLNNGTCHHTDNEYFCWCPPGFGGDTCEIKLNYCSNNLCENNATCVSELSGFRCECSRGFVGKRCNILPCDYQPCNGNNICINTMDQRATKNSYKCVCPEGYTGRYCDEEIDHCISSPCQNGGSCSSTSSSHLCTCPRFYHGKTCESKRRSDYVLHFQKFSTTDYIKLNGFDRNLSQISACLWMQTKDNFNYGTLLSYATKNYDNAFTLTDYTGLVLYVNNHYAVTDVLLNDGLWHHVCISWSNFKGLYSLYVDGKIVKSGSGLATNTEIQGNGNMVIGQEQDILGGRFSQSETYIGRMAHIDVWSKELSSDEIFSHMNDCRETIFGDLYGWPIVQNHVEGNIQIENSSFCRKCKDPTTLYNGIINIVDNVAYYDCYKGFYLSSITYKSGRKCTKAAKWEGLYEPYCKKVYCGYPGYVRNGYTIGSNYYFQGRITYRCYDGYNLIGNSTTKCNENGTWYPQKPHCAGLQCTAFKRPENSNLTILAEHSYEDFIENQSIFDIGTQVEIVCDLKATLVGENVLTCQENGTWDFEPPQCILEKAEPTTTKSKISCDINKVPVAPDNGIIVLETLYAVGNGSGDVVEYKCKTGYKLSGENTTTCIIDGYWTEPNITCNPIMCSPPKFKNMVVKGEAKNNDKYYFGNTIKFDCIEGYKVFGDGTTRCLANGRWSRMRAKCSKKSCRKPSVKEATIIEGNSYLFEDQVTLICPSKKQYILICNSFGMWVIVVEGPVAAGKTKFAKQLAEELDMLYFPEANLDMIYINHYGYDLRQLDDQLPESCRSFDIKNFLLTPKHINTASFQNRQYYVKYSQYIDALAHLLSTGQGVVLDRCCYSDFVFNEAMCSQGYISKEAYKAYYEFRDNTISELLRPHLVIYLDVPVDKVLEKIKERNLACERNSPVLTPQYLSVMEKAYKQKYLKEISKHAELLIYDWSDGGEVEIVVEDVERIDFDRFDSQDLKMKDWVQHYEEDWGALRNLYSDHKNHLLTYFNVPLYHVPELTIDAEDAKIYHDTMNNAPGQVYEVGFNAPLGDKGVLFKMEDPEVDVTTTLRSELAALQYKRDRLTSELAEMKSQMRTRDQRCLDLQVEADQLREQAARQNAIIASLKKRIHELEERERNLFASQGRSEIAIQTLQRDNRYHEDKAKELEKKVRSLELDLNAEEQKKESARLQLQDLVRRLSVALGLDLAESAHLTPESVVHKASELVQETSRLRSRANNIHDNLATTELDLRTCRENLDRTIADKECVQRQSAAQVLEIDRLRQEKESLEMQHRVMERDLNELKEKLSFSNRSLGSASGNIAQQEGTICQLRDELKIREEKIQRLQSENRHTLESLAILLSTPSRFVESLEATIKDRIRDILNDNKEKEAQIDNLKDKLNHENQQLARQISLYDQANSRIRVLEDEKNHLEARLHKADAEISTCELSRDGLKRDKTTFMNFLDRLGRALNMDDISHDIGVDLHTESLLLRAEQLSRLESDKLVDKLLCCGYGTLPRLRRERTCHDIPLRETALVYQLQRRVRTLREQVQRKDLHLDLLRRKLALQEDNMKTKCLLQNERDEANMRVKKLVKQVDRLQLQLSDGKSQIRDLNSQLAEAADYKITALERGRKIEELQKRLIESETLRTKYNRKVTLLKDQVRQTGQTIEQERNISEHSVQLLRDELARVKDNLSELQRRDAQLQSFKGSIAKILGVALPMPDYELISRLQKLVDAHHDFTLVSRRYDDPVLRLATRSPTAGSRCTRTPDRSRYDDSGYTDAVDIDDII</sequence>
<feature type="disulfide bond" evidence="4">
    <location>
        <begin position="1117"/>
        <end position="1126"/>
    </location>
</feature>
<feature type="disulfide bond" evidence="5">
    <location>
        <begin position="1722"/>
        <end position="1749"/>
    </location>
</feature>
<feature type="domain" description="Sushi" evidence="11">
    <location>
        <begin position="1686"/>
        <end position="1751"/>
    </location>
</feature>
<feature type="disulfide bond" evidence="4">
    <location>
        <begin position="1133"/>
        <end position="1143"/>
    </location>
</feature>
<dbReference type="PROSITE" id="PS50923">
    <property type="entry name" value="SUSHI"/>
    <property type="match status" value="8"/>
</dbReference>
<evidence type="ECO:0000313" key="13">
    <source>
        <dbReference type="EMBL" id="KAH0814013.1"/>
    </source>
</evidence>
<comment type="caution">
    <text evidence="4">Lacks conserved residue(s) required for the propagation of feature annotation.</text>
</comment>
<dbReference type="PRINTS" id="PR00453">
    <property type="entry name" value="VWFADOMAIN"/>
</dbReference>
<dbReference type="Pfam" id="PF12661">
    <property type="entry name" value="hEGF"/>
    <property type="match status" value="1"/>
</dbReference>
<proteinExistence type="predicted"/>
<feature type="domain" description="EGF-like" evidence="8">
    <location>
        <begin position="1051"/>
        <end position="1089"/>
    </location>
</feature>
<dbReference type="InterPro" id="IPR035976">
    <property type="entry name" value="Sushi/SCR/CCP_sf"/>
</dbReference>
<dbReference type="PROSITE" id="PS50234">
    <property type="entry name" value="VWFA"/>
    <property type="match status" value="1"/>
</dbReference>
<evidence type="ECO:0000313" key="14">
    <source>
        <dbReference type="Proteomes" id="UP000719412"/>
    </source>
</evidence>
<feature type="domain" description="Sushi" evidence="11">
    <location>
        <begin position="1604"/>
        <end position="1674"/>
    </location>
</feature>
<dbReference type="InterPro" id="IPR009030">
    <property type="entry name" value="Growth_fac_rcpt_cys_sf"/>
</dbReference>
<dbReference type="PANTHER" id="PTHR18863:SF6">
    <property type="entry name" value="COILED-COIL DOMAIN-CONTAINING PROTEIN 170"/>
    <property type="match status" value="1"/>
</dbReference>
<dbReference type="SMART" id="SM00159">
    <property type="entry name" value="PTX"/>
    <property type="match status" value="1"/>
</dbReference>
<feature type="chain" id="PRO_5035318016" description="Sushi, von Willebrand factor type A, EGF and pentraxin domain-containing protein 1" evidence="7">
    <location>
        <begin position="18"/>
        <end position="2899"/>
    </location>
</feature>
<dbReference type="InterPro" id="IPR000742">
    <property type="entry name" value="EGF"/>
</dbReference>
<dbReference type="Pfam" id="PF01712">
    <property type="entry name" value="dNK"/>
    <property type="match status" value="1"/>
</dbReference>
<dbReference type="Pfam" id="PF07699">
    <property type="entry name" value="Ephrin_rec_like"/>
    <property type="match status" value="3"/>
</dbReference>
<dbReference type="InterPro" id="IPR011641">
    <property type="entry name" value="Tyr-kin_ephrin_A/B_rcpt-like"/>
</dbReference>
<evidence type="ECO:0000256" key="5">
    <source>
        <dbReference type="PROSITE-ProRule" id="PRU00302"/>
    </source>
</evidence>
<dbReference type="SMART" id="SM00181">
    <property type="entry name" value="EGF"/>
    <property type="match status" value="7"/>
</dbReference>
<dbReference type="InterPro" id="IPR002035">
    <property type="entry name" value="VWF_A"/>
</dbReference>
<feature type="domain" description="EGF-like" evidence="8">
    <location>
        <begin position="1203"/>
        <end position="1244"/>
    </location>
</feature>
<keyword evidence="5" id="KW-0768">Sushi</keyword>
<feature type="domain" description="Sushi" evidence="11">
    <location>
        <begin position="1752"/>
        <end position="1813"/>
    </location>
</feature>
<feature type="domain" description="Pentraxin (PTX)" evidence="12">
    <location>
        <begin position="1287"/>
        <end position="1487"/>
    </location>
</feature>
<evidence type="ECO:0000256" key="6">
    <source>
        <dbReference type="SAM" id="Coils"/>
    </source>
</evidence>
<reference evidence="13" key="2">
    <citation type="submission" date="2021-08" db="EMBL/GenBank/DDBJ databases">
        <authorList>
            <person name="Eriksson T."/>
        </authorList>
    </citation>
    <scope>NUCLEOTIDE SEQUENCE</scope>
    <source>
        <strain evidence="13">Stoneville</strain>
        <tissue evidence="13">Whole head</tissue>
    </source>
</reference>
<feature type="domain" description="EGF-like" evidence="8">
    <location>
        <begin position="1129"/>
        <end position="1164"/>
    </location>
</feature>
<dbReference type="InterPro" id="IPR001881">
    <property type="entry name" value="EGF-like_Ca-bd_dom"/>
</dbReference>
<feature type="domain" description="HYR" evidence="10">
    <location>
        <begin position="626"/>
        <end position="706"/>
    </location>
</feature>
<feature type="domain" description="EGF-like" evidence="8">
    <location>
        <begin position="1166"/>
        <end position="1202"/>
    </location>
</feature>
<organism evidence="13 14">
    <name type="scientific">Tenebrio molitor</name>
    <name type="common">Yellow mealworm beetle</name>
    <dbReference type="NCBI Taxonomy" id="7067"/>
    <lineage>
        <taxon>Eukaryota</taxon>
        <taxon>Metazoa</taxon>
        <taxon>Ecdysozoa</taxon>
        <taxon>Arthropoda</taxon>
        <taxon>Hexapoda</taxon>
        <taxon>Insecta</taxon>
        <taxon>Pterygota</taxon>
        <taxon>Neoptera</taxon>
        <taxon>Endopterygota</taxon>
        <taxon>Coleoptera</taxon>
        <taxon>Polyphaga</taxon>
        <taxon>Cucujiformia</taxon>
        <taxon>Tenebrionidae</taxon>
        <taxon>Tenebrio</taxon>
    </lineage>
</organism>
<dbReference type="CDD" id="cd00033">
    <property type="entry name" value="CCP"/>
    <property type="match status" value="7"/>
</dbReference>
<dbReference type="InterPro" id="IPR013032">
    <property type="entry name" value="EGF-like_CS"/>
</dbReference>
<accession>A0A8J6LC08</accession>
<dbReference type="Gene3D" id="3.40.50.300">
    <property type="entry name" value="P-loop containing nucleotide triphosphate hydrolases"/>
    <property type="match status" value="1"/>
</dbReference>
<evidence type="ECO:0000259" key="10">
    <source>
        <dbReference type="PROSITE" id="PS50825"/>
    </source>
</evidence>
<feature type="disulfide bond" evidence="5">
    <location>
        <begin position="1645"/>
        <end position="1672"/>
    </location>
</feature>
<feature type="domain" description="VWFA" evidence="9">
    <location>
        <begin position="78"/>
        <end position="254"/>
    </location>
</feature>
<dbReference type="Gene3D" id="2.10.70.10">
    <property type="entry name" value="Complement Module, domain 1"/>
    <property type="match status" value="7"/>
</dbReference>
<feature type="disulfide bond" evidence="4">
    <location>
        <begin position="1272"/>
        <end position="1281"/>
    </location>
</feature>
<feature type="coiled-coil region" evidence="6">
    <location>
        <begin position="2187"/>
        <end position="2312"/>
    </location>
</feature>
<dbReference type="SUPFAM" id="SSF57184">
    <property type="entry name" value="Growth factor receptor domain"/>
    <property type="match status" value="3"/>
</dbReference>
<feature type="disulfide bond" evidence="5">
    <location>
        <begin position="1574"/>
        <end position="1601"/>
    </location>
</feature>
<dbReference type="SUPFAM" id="SSF53300">
    <property type="entry name" value="vWA-like"/>
    <property type="match status" value="1"/>
</dbReference>
<keyword evidence="6" id="KW-0175">Coiled coil</keyword>
<dbReference type="SMART" id="SM00032">
    <property type="entry name" value="CCP"/>
    <property type="match status" value="10"/>
</dbReference>
<dbReference type="Proteomes" id="UP000719412">
    <property type="component" value="Unassembled WGS sequence"/>
</dbReference>
<keyword evidence="7" id="KW-0732">Signal</keyword>
<dbReference type="PROSITE" id="PS50825">
    <property type="entry name" value="HYR"/>
    <property type="match status" value="2"/>
</dbReference>
<evidence type="ECO:0000256" key="7">
    <source>
        <dbReference type="SAM" id="SignalP"/>
    </source>
</evidence>
<dbReference type="Gene3D" id="3.40.50.410">
    <property type="entry name" value="von Willebrand factor, type A domain"/>
    <property type="match status" value="1"/>
</dbReference>
<keyword evidence="1 4" id="KW-0245">EGF-like domain</keyword>
<gene>
    <name evidence="13" type="ORF">GEV33_008779</name>
</gene>
<protein>
    <recommendedName>
        <fullName evidence="15">Sushi, von Willebrand factor type A, EGF and pentraxin domain-containing protein 1</fullName>
    </recommendedName>
</protein>
<feature type="disulfide bond" evidence="4">
    <location>
        <begin position="1234"/>
        <end position="1243"/>
    </location>
</feature>
<dbReference type="SUPFAM" id="SSF52540">
    <property type="entry name" value="P-loop containing nucleoside triphosphate hydrolases"/>
    <property type="match status" value="1"/>
</dbReference>
<evidence type="ECO:0000256" key="2">
    <source>
        <dbReference type="ARBA" id="ARBA00022737"/>
    </source>
</evidence>
<feature type="domain" description="Sushi" evidence="11">
    <location>
        <begin position="1488"/>
        <end position="1545"/>
    </location>
</feature>
<dbReference type="CDD" id="cd01450">
    <property type="entry name" value="vWFA_subfamily_ECM"/>
    <property type="match status" value="1"/>
</dbReference>
<feature type="domain" description="EGF-like" evidence="8">
    <location>
        <begin position="1246"/>
        <end position="1282"/>
    </location>
</feature>
<dbReference type="PROSITE" id="PS50026">
    <property type="entry name" value="EGF_3"/>
    <property type="match status" value="6"/>
</dbReference>
<dbReference type="FunFam" id="3.40.50.300:FF:001768">
    <property type="entry name" value="NADH dehydrogenase [ubiquinone] 1 alpha subcomplex subunit 10, mitochondrial"/>
    <property type="match status" value="1"/>
</dbReference>
<keyword evidence="3 4" id="KW-1015">Disulfide bond</keyword>
<dbReference type="SUPFAM" id="SSF57196">
    <property type="entry name" value="EGF/Laminin"/>
    <property type="match status" value="3"/>
</dbReference>
<dbReference type="SMART" id="SM00179">
    <property type="entry name" value="EGF_CA"/>
    <property type="match status" value="5"/>
</dbReference>
<keyword evidence="2" id="KW-0677">Repeat</keyword>
<dbReference type="PROSITE" id="PS01186">
    <property type="entry name" value="EGF_2"/>
    <property type="match status" value="4"/>
</dbReference>
<evidence type="ECO:0000256" key="3">
    <source>
        <dbReference type="ARBA" id="ARBA00023157"/>
    </source>
</evidence>
<feature type="domain" description="HYR" evidence="10">
    <location>
        <begin position="541"/>
        <end position="625"/>
    </location>
</feature>
<dbReference type="SUPFAM" id="SSF49899">
    <property type="entry name" value="Concanavalin A-like lectins/glucanases"/>
    <property type="match status" value="1"/>
</dbReference>
<dbReference type="Pfam" id="PF00092">
    <property type="entry name" value="VWA"/>
    <property type="match status" value="1"/>
</dbReference>
<keyword evidence="14" id="KW-1185">Reference proteome</keyword>
<dbReference type="SMART" id="SM01411">
    <property type="entry name" value="Ephrin_rec_like"/>
    <property type="match status" value="3"/>
</dbReference>
<dbReference type="Gene3D" id="2.10.25.10">
    <property type="entry name" value="Laminin"/>
    <property type="match status" value="5"/>
</dbReference>
<feature type="domain" description="Sushi" evidence="11">
    <location>
        <begin position="477"/>
        <end position="542"/>
    </location>
</feature>
<feature type="disulfide bond" evidence="5">
    <location>
        <begin position="376"/>
        <end position="403"/>
    </location>
</feature>
<evidence type="ECO:0000259" key="12">
    <source>
        <dbReference type="PROSITE" id="PS51828"/>
    </source>
</evidence>
<dbReference type="InterPro" id="IPR036465">
    <property type="entry name" value="vWFA_dom_sf"/>
</dbReference>
<feature type="domain" description="Sushi" evidence="11">
    <location>
        <begin position="1546"/>
        <end position="1603"/>
    </location>
</feature>
<feature type="domain" description="EGF-like" evidence="8">
    <location>
        <begin position="1091"/>
        <end position="1127"/>
    </location>
</feature>
<dbReference type="SUPFAM" id="SSF57535">
    <property type="entry name" value="Complement control module/SCR domain"/>
    <property type="match status" value="8"/>
</dbReference>
<feature type="domain" description="Sushi" evidence="11">
    <location>
        <begin position="345"/>
        <end position="405"/>
    </location>
</feature>
<dbReference type="Gene3D" id="2.60.120.200">
    <property type="match status" value="1"/>
</dbReference>
<feature type="disulfide bond" evidence="4">
    <location>
        <begin position="1079"/>
        <end position="1088"/>
    </location>
</feature>
<dbReference type="Pfam" id="PF00354">
    <property type="entry name" value="Pentaxin"/>
    <property type="match status" value="1"/>
</dbReference>
<feature type="disulfide bond" evidence="4">
    <location>
        <begin position="1154"/>
        <end position="1163"/>
    </location>
</feature>
<dbReference type="Gene3D" id="2.10.50.10">
    <property type="entry name" value="Tumor Necrosis Factor Receptor, subunit A, domain 2"/>
    <property type="match status" value="3"/>
</dbReference>
<dbReference type="InterPro" id="IPR027417">
    <property type="entry name" value="P-loop_NTPase"/>
</dbReference>
<dbReference type="Pfam" id="PF00008">
    <property type="entry name" value="EGF"/>
    <property type="match status" value="2"/>
</dbReference>
<feature type="coiled-coil region" evidence="6">
    <location>
        <begin position="2385"/>
        <end position="2419"/>
    </location>
</feature>
<dbReference type="GO" id="GO:0032991">
    <property type="term" value="C:protein-containing complex"/>
    <property type="evidence" value="ECO:0007669"/>
    <property type="project" value="UniProtKB-ARBA"/>
</dbReference>
<feature type="disulfide bond" evidence="4">
    <location>
        <begin position="1192"/>
        <end position="1201"/>
    </location>
</feature>
<feature type="coiled-coil region" evidence="6">
    <location>
        <begin position="2491"/>
        <end position="2553"/>
    </location>
</feature>
<dbReference type="PROSITE" id="PS00022">
    <property type="entry name" value="EGF_1"/>
    <property type="match status" value="6"/>
</dbReference>
<dbReference type="InterPro" id="IPR003410">
    <property type="entry name" value="HYR_dom"/>
</dbReference>
<dbReference type="PRINTS" id="PR00895">
    <property type="entry name" value="PENTAXIN"/>
</dbReference>
<dbReference type="InterPro" id="IPR001759">
    <property type="entry name" value="PTX_dom"/>
</dbReference>
<evidence type="ECO:0000259" key="9">
    <source>
        <dbReference type="PROSITE" id="PS50234"/>
    </source>
</evidence>
<feature type="disulfide bond" evidence="5">
    <location>
        <begin position="1784"/>
        <end position="1811"/>
    </location>
</feature>
<reference evidence="13" key="1">
    <citation type="journal article" date="2020" name="J Insects Food Feed">
        <title>The yellow mealworm (Tenebrio molitor) genome: a resource for the emerging insects as food and feed industry.</title>
        <authorList>
            <person name="Eriksson T."/>
            <person name="Andere A."/>
            <person name="Kelstrup H."/>
            <person name="Emery V."/>
            <person name="Picard C."/>
        </authorList>
    </citation>
    <scope>NUCLEOTIDE SEQUENCE</scope>
    <source>
        <strain evidence="13">Stoneville</strain>
        <tissue evidence="13">Whole head</tissue>
    </source>
</reference>
<dbReference type="Pfam" id="PF02494">
    <property type="entry name" value="HYR"/>
    <property type="match status" value="2"/>
</dbReference>
<evidence type="ECO:0008006" key="15">
    <source>
        <dbReference type="Google" id="ProtNLM"/>
    </source>
</evidence>
<feature type="domain" description="Sushi" evidence="11">
    <location>
        <begin position="419"/>
        <end position="476"/>
    </location>
</feature>
<feature type="disulfide bond" evidence="5">
    <location>
        <begin position="447"/>
        <end position="474"/>
    </location>
</feature>
<dbReference type="InterPro" id="IPR031314">
    <property type="entry name" value="DNK_dom"/>
</dbReference>
<dbReference type="PROSITE" id="PS51828">
    <property type="entry name" value="PTX_2"/>
    <property type="match status" value="1"/>
</dbReference>
<dbReference type="FunFam" id="2.10.50.10:FF:000032">
    <property type="entry name" value="Uncharacterized protein, isoform A"/>
    <property type="match status" value="1"/>
</dbReference>
<feature type="coiled-coil region" evidence="6">
    <location>
        <begin position="2692"/>
        <end position="2764"/>
    </location>
</feature>
<evidence type="ECO:0000256" key="4">
    <source>
        <dbReference type="PROSITE-ProRule" id="PRU00076"/>
    </source>
</evidence>
<dbReference type="GO" id="GO:0005509">
    <property type="term" value="F:calcium ion binding"/>
    <property type="evidence" value="ECO:0007669"/>
    <property type="project" value="InterPro"/>
</dbReference>
<feature type="signal peptide" evidence="7">
    <location>
        <begin position="1"/>
        <end position="17"/>
    </location>
</feature>
<dbReference type="Pfam" id="PF00084">
    <property type="entry name" value="Sushi"/>
    <property type="match status" value="6"/>
</dbReference>
<dbReference type="InterPro" id="IPR000436">
    <property type="entry name" value="Sushi_SCR_CCP_dom"/>
</dbReference>
<dbReference type="EMBL" id="JABDTM020024727">
    <property type="protein sequence ID" value="KAH0814013.1"/>
    <property type="molecule type" value="Genomic_DNA"/>
</dbReference>
<dbReference type="SMART" id="SM00327">
    <property type="entry name" value="VWA"/>
    <property type="match status" value="1"/>
</dbReference>
<name>A0A8J6LC08_TENMO</name>
<dbReference type="InterPro" id="IPR039139">
    <property type="entry name" value="CCDC170-like"/>
</dbReference>